<dbReference type="OrthoDB" id="689350at2759"/>
<evidence type="ECO:0000313" key="5">
    <source>
        <dbReference type="Proteomes" id="UP000797356"/>
    </source>
</evidence>
<dbReference type="InterPro" id="IPR036163">
    <property type="entry name" value="HMA_dom_sf"/>
</dbReference>
<comment type="caution">
    <text evidence="4">The sequence shown here is derived from an EMBL/GenBank/DDBJ whole genome shotgun (WGS) entry which is preliminary data.</text>
</comment>
<dbReference type="EMBL" id="CM017874">
    <property type="protein sequence ID" value="KAG1334575.1"/>
    <property type="molecule type" value="Genomic_DNA"/>
</dbReference>
<dbReference type="InterPro" id="IPR017969">
    <property type="entry name" value="Heavy-metal-associated_CS"/>
</dbReference>
<keyword evidence="5" id="KW-1185">Reference proteome</keyword>
<dbReference type="Gene3D" id="3.30.70.100">
    <property type="match status" value="1"/>
</dbReference>
<evidence type="ECO:0000259" key="3">
    <source>
        <dbReference type="PROSITE" id="PS50846"/>
    </source>
</evidence>
<reference evidence="4" key="1">
    <citation type="journal article" date="2017" name="Gigascience">
        <title>The genome draft of coconut (Cocos nucifera).</title>
        <authorList>
            <person name="Xiao Y."/>
            <person name="Xu P."/>
            <person name="Fan H."/>
            <person name="Baudouin L."/>
            <person name="Xia W."/>
            <person name="Bocs S."/>
            <person name="Xu J."/>
            <person name="Li Q."/>
            <person name="Guo A."/>
            <person name="Zhou L."/>
            <person name="Li J."/>
            <person name="Wu Y."/>
            <person name="Ma Z."/>
            <person name="Armero A."/>
            <person name="Issali A.E."/>
            <person name="Liu N."/>
            <person name="Peng M."/>
            <person name="Yang Y."/>
        </authorList>
    </citation>
    <scope>NUCLEOTIDE SEQUENCE</scope>
    <source>
        <tissue evidence="4">Spear leaf of Hainan Tall coconut</tissue>
    </source>
</reference>
<evidence type="ECO:0000256" key="2">
    <source>
        <dbReference type="SAM" id="MobiDB-lite"/>
    </source>
</evidence>
<protein>
    <submittedName>
        <fullName evidence="4">Putative copper-transporting ATPase PAA1, chloroplastic</fullName>
    </submittedName>
</protein>
<keyword evidence="1" id="KW-0479">Metal-binding</keyword>
<dbReference type="FunFam" id="3.30.70.100:FF:000047">
    <property type="entry name" value="Copper-transporting ATPase PAA1, chloroplastic"/>
    <property type="match status" value="1"/>
</dbReference>
<dbReference type="CDD" id="cd00371">
    <property type="entry name" value="HMA"/>
    <property type="match status" value="1"/>
</dbReference>
<name>A0A8K0I2D7_COCNU</name>
<reference evidence="4" key="2">
    <citation type="submission" date="2019-07" db="EMBL/GenBank/DDBJ databases">
        <authorList>
            <person name="Yang Y."/>
            <person name="Bocs S."/>
            <person name="Baudouin L."/>
        </authorList>
    </citation>
    <scope>NUCLEOTIDE SEQUENCE</scope>
    <source>
        <tissue evidence="4">Spear leaf of Hainan Tall coconut</tissue>
    </source>
</reference>
<gene>
    <name evidence="4" type="ORF">COCNU_03G006940</name>
</gene>
<evidence type="ECO:0000313" key="4">
    <source>
        <dbReference type="EMBL" id="KAG1334575.1"/>
    </source>
</evidence>
<feature type="region of interest" description="Disordered" evidence="2">
    <location>
        <begin position="176"/>
        <end position="212"/>
    </location>
</feature>
<dbReference type="InterPro" id="IPR006121">
    <property type="entry name" value="HMA_dom"/>
</dbReference>
<sequence length="311" mass="32539">MGTRGCTLLKRVEFSTGPVQSGWAGAVGIFERVNGWKARVSAHSRIPLLEWASVSAHSVGICNLCDLFQASSSRFSGREETRVALQMEFASLPRIPLLASSQCLNPSLNCRRPCLPFQQYPSSASSSSFLKARCFGSLDPRRSLALFSISFAGNILWSSPTAPASRRLASISSSVAIPNSGGGGDGPSGGGDGDGDGGSSGGEVEVKSVDGESKEVPALGPDVIVLQVGGMSCDGCVASVKRILESQPQVSSATVSLETETAFVWTVPEVKVTQDWQQQLGEKLANHLTTCGFKSGFQGQGHAVGKIQSQG</sequence>
<dbReference type="SUPFAM" id="SSF55008">
    <property type="entry name" value="HMA, heavy metal-associated domain"/>
    <property type="match status" value="1"/>
</dbReference>
<dbReference type="PROSITE" id="PS50846">
    <property type="entry name" value="HMA_2"/>
    <property type="match status" value="1"/>
</dbReference>
<organism evidence="4 5">
    <name type="scientific">Cocos nucifera</name>
    <name type="common">Coconut palm</name>
    <dbReference type="NCBI Taxonomy" id="13894"/>
    <lineage>
        <taxon>Eukaryota</taxon>
        <taxon>Viridiplantae</taxon>
        <taxon>Streptophyta</taxon>
        <taxon>Embryophyta</taxon>
        <taxon>Tracheophyta</taxon>
        <taxon>Spermatophyta</taxon>
        <taxon>Magnoliopsida</taxon>
        <taxon>Liliopsida</taxon>
        <taxon>Arecaceae</taxon>
        <taxon>Arecoideae</taxon>
        <taxon>Cocoseae</taxon>
        <taxon>Attaleinae</taxon>
        <taxon>Cocos</taxon>
    </lineage>
</organism>
<dbReference type="Pfam" id="PF00403">
    <property type="entry name" value="HMA"/>
    <property type="match status" value="1"/>
</dbReference>
<accession>A0A8K0I2D7</accession>
<proteinExistence type="predicted"/>
<dbReference type="Proteomes" id="UP000797356">
    <property type="component" value="Chromosome 3"/>
</dbReference>
<dbReference type="PROSITE" id="PS01047">
    <property type="entry name" value="HMA_1"/>
    <property type="match status" value="1"/>
</dbReference>
<feature type="domain" description="HMA" evidence="3">
    <location>
        <begin position="222"/>
        <end position="289"/>
    </location>
</feature>
<dbReference type="GO" id="GO:0046872">
    <property type="term" value="F:metal ion binding"/>
    <property type="evidence" value="ECO:0007669"/>
    <property type="project" value="UniProtKB-KW"/>
</dbReference>
<dbReference type="AlphaFoldDB" id="A0A8K0I2D7"/>
<evidence type="ECO:0000256" key="1">
    <source>
        <dbReference type="ARBA" id="ARBA00022723"/>
    </source>
</evidence>
<feature type="compositionally biased region" description="Gly residues" evidence="2">
    <location>
        <begin position="180"/>
        <end position="201"/>
    </location>
</feature>